<keyword evidence="3" id="KW-0964">Secreted</keyword>
<evidence type="ECO:0000313" key="7">
    <source>
        <dbReference type="Proteomes" id="UP000765507"/>
    </source>
</evidence>
<evidence type="ECO:0000256" key="5">
    <source>
        <dbReference type="SAM" id="SignalP"/>
    </source>
</evidence>
<feature type="signal peptide" evidence="5">
    <location>
        <begin position="1"/>
        <end position="18"/>
    </location>
</feature>
<gene>
    <name evidence="6" type="primary">CCER2</name>
    <name evidence="6" type="ORF">G0U57_008465</name>
</gene>
<sequence>MLAVGLSVLLLSCWHVDSLPLSTQLSEEDEKVVKCITEVLADTLSKPSPVPVASDCLKILKEDERVLAMLHHHYLLKELKELVHEENAHRHPSHGAWHETEEGPEGDELRKRDKPLHQSSAASEMVEEKEGEARKEEYEKMEKIEEKVKEEKVSHGEDSTQVEEAKELREGEEEEEEEERKRRHEEAKRASPKLRETRGPGASKKTGPPAKRHFSQEDSSEEEQPYHHGGRHHGELEDWEQEEEEEE</sequence>
<name>A0A8T1SHT0_CHESE</name>
<dbReference type="PRINTS" id="PR00659">
    <property type="entry name" value="CHROMOGRANIN"/>
</dbReference>
<protein>
    <submittedName>
        <fullName evidence="6">Coiled-coil domain-containing glutamate-rich protein 2</fullName>
    </submittedName>
</protein>
<dbReference type="Pfam" id="PF01271">
    <property type="entry name" value="Granin"/>
    <property type="match status" value="1"/>
</dbReference>
<comment type="subcellular location">
    <subcellularLocation>
        <location evidence="1">Secreted</location>
    </subcellularLocation>
</comment>
<dbReference type="InterPro" id="IPR001990">
    <property type="entry name" value="Granin"/>
</dbReference>
<evidence type="ECO:0000256" key="4">
    <source>
        <dbReference type="SAM" id="MobiDB-lite"/>
    </source>
</evidence>
<evidence type="ECO:0000256" key="2">
    <source>
        <dbReference type="ARBA" id="ARBA00005723"/>
    </source>
</evidence>
<dbReference type="OrthoDB" id="9948620at2759"/>
<dbReference type="InterPro" id="IPR001819">
    <property type="entry name" value="Chromogranin_AB"/>
</dbReference>
<proteinExistence type="inferred from homology"/>
<feature type="compositionally biased region" description="Basic and acidic residues" evidence="4">
    <location>
        <begin position="184"/>
        <end position="198"/>
    </location>
</feature>
<feature type="non-terminal residue" evidence="6">
    <location>
        <position position="1"/>
    </location>
</feature>
<dbReference type="AlphaFoldDB" id="A0A8T1SHT0"/>
<feature type="compositionally biased region" description="Basic and acidic residues" evidence="4">
    <location>
        <begin position="126"/>
        <end position="169"/>
    </location>
</feature>
<organism evidence="6 7">
    <name type="scientific">Chelydra serpentina</name>
    <name type="common">Snapping turtle</name>
    <name type="synonym">Testudo serpentina</name>
    <dbReference type="NCBI Taxonomy" id="8475"/>
    <lineage>
        <taxon>Eukaryota</taxon>
        <taxon>Metazoa</taxon>
        <taxon>Chordata</taxon>
        <taxon>Craniata</taxon>
        <taxon>Vertebrata</taxon>
        <taxon>Euteleostomi</taxon>
        <taxon>Archelosauria</taxon>
        <taxon>Testudinata</taxon>
        <taxon>Testudines</taxon>
        <taxon>Cryptodira</taxon>
        <taxon>Durocryptodira</taxon>
        <taxon>Americhelydia</taxon>
        <taxon>Chelydroidea</taxon>
        <taxon>Chelydridae</taxon>
        <taxon>Chelydra</taxon>
    </lineage>
</organism>
<feature type="chain" id="PRO_5035736870" evidence="5">
    <location>
        <begin position="19"/>
        <end position="247"/>
    </location>
</feature>
<evidence type="ECO:0000256" key="3">
    <source>
        <dbReference type="ARBA" id="ARBA00022525"/>
    </source>
</evidence>
<comment type="similarity">
    <text evidence="2">Belongs to the chromogranin/secretogranin protein family.</text>
</comment>
<feature type="compositionally biased region" description="Basic and acidic residues" evidence="4">
    <location>
        <begin position="96"/>
        <end position="111"/>
    </location>
</feature>
<dbReference type="GO" id="GO:0030141">
    <property type="term" value="C:secretory granule"/>
    <property type="evidence" value="ECO:0007669"/>
    <property type="project" value="InterPro"/>
</dbReference>
<keyword evidence="5" id="KW-0732">Signal</keyword>
<keyword evidence="7" id="KW-1185">Reference proteome</keyword>
<feature type="compositionally biased region" description="Acidic residues" evidence="4">
    <location>
        <begin position="237"/>
        <end position="247"/>
    </location>
</feature>
<dbReference type="GO" id="GO:0005615">
    <property type="term" value="C:extracellular space"/>
    <property type="evidence" value="ECO:0007669"/>
    <property type="project" value="TreeGrafter"/>
</dbReference>
<dbReference type="EMBL" id="JAHGAV010000225">
    <property type="protein sequence ID" value="KAG6928185.1"/>
    <property type="molecule type" value="Genomic_DNA"/>
</dbReference>
<dbReference type="Proteomes" id="UP000765507">
    <property type="component" value="Unassembled WGS sequence"/>
</dbReference>
<reference evidence="6 7" key="1">
    <citation type="journal article" date="2020" name="G3 (Bethesda)">
        <title>Draft Genome of the Common Snapping Turtle, Chelydra serpentina, a Model for Phenotypic Plasticity in Reptiles.</title>
        <authorList>
            <person name="Das D."/>
            <person name="Singh S.K."/>
            <person name="Bierstedt J."/>
            <person name="Erickson A."/>
            <person name="Galli G.L.J."/>
            <person name="Crossley D.A. 2nd"/>
            <person name="Rhen T."/>
        </authorList>
    </citation>
    <scope>NUCLEOTIDE SEQUENCE [LARGE SCALE GENOMIC DNA]</scope>
    <source>
        <strain evidence="6">KW</strain>
    </source>
</reference>
<comment type="caution">
    <text evidence="6">The sequence shown here is derived from an EMBL/GenBank/DDBJ whole genome shotgun (WGS) entry which is preliminary data.</text>
</comment>
<feature type="region of interest" description="Disordered" evidence="4">
    <location>
        <begin position="86"/>
        <end position="247"/>
    </location>
</feature>
<accession>A0A8T1SHT0</accession>
<evidence type="ECO:0000313" key="6">
    <source>
        <dbReference type="EMBL" id="KAG6928185.1"/>
    </source>
</evidence>
<evidence type="ECO:0000256" key="1">
    <source>
        <dbReference type="ARBA" id="ARBA00004613"/>
    </source>
</evidence>
<dbReference type="PANTHER" id="PTHR10583">
    <property type="entry name" value="CHROMOGRANIN"/>
    <property type="match status" value="1"/>
</dbReference>